<dbReference type="Proteomes" id="UP001499954">
    <property type="component" value="Unassembled WGS sequence"/>
</dbReference>
<gene>
    <name evidence="1" type="ORF">GCM10009717_04930</name>
</gene>
<evidence type="ECO:0000313" key="1">
    <source>
        <dbReference type="EMBL" id="GAA1941692.1"/>
    </source>
</evidence>
<accession>A0ABN2Q1R4</accession>
<sequence length="202" mass="22001">MSSSATKFGVPAYRLILPQGWEELPADREGVGELIKRTSAVLRAGHRPDLDVEMRNLLESSAKKMQAARAFAIYLQTETADSDAFPMPMSITASVVEGQLGGTLDRQVGALFRENGAQFLRDDQTVVRWEVEVAGKGDLRGASSKVLDYLIPIPGSGRRRALQFTTSIPLPANPDAEDEQVAAALVDLSDLVISTFEWDPID</sequence>
<keyword evidence="2" id="KW-1185">Reference proteome</keyword>
<reference evidence="1 2" key="1">
    <citation type="journal article" date="2019" name="Int. J. Syst. Evol. Microbiol.">
        <title>The Global Catalogue of Microorganisms (GCM) 10K type strain sequencing project: providing services to taxonomists for standard genome sequencing and annotation.</title>
        <authorList>
            <consortium name="The Broad Institute Genomics Platform"/>
            <consortium name="The Broad Institute Genome Sequencing Center for Infectious Disease"/>
            <person name="Wu L."/>
            <person name="Ma J."/>
        </authorList>
    </citation>
    <scope>NUCLEOTIDE SEQUENCE [LARGE SCALE GENOMIC DNA]</scope>
    <source>
        <strain evidence="1 2">JCM 13584</strain>
    </source>
</reference>
<protein>
    <submittedName>
        <fullName evidence="1">Uncharacterized protein</fullName>
    </submittedName>
</protein>
<comment type="caution">
    <text evidence="1">The sequence shown here is derived from an EMBL/GenBank/DDBJ whole genome shotgun (WGS) entry which is preliminary data.</text>
</comment>
<dbReference type="EMBL" id="BAAAMK010000001">
    <property type="protein sequence ID" value="GAA1941692.1"/>
    <property type="molecule type" value="Genomic_DNA"/>
</dbReference>
<organism evidence="1 2">
    <name type="scientific">Agromyces allii</name>
    <dbReference type="NCBI Taxonomy" id="393607"/>
    <lineage>
        <taxon>Bacteria</taxon>
        <taxon>Bacillati</taxon>
        <taxon>Actinomycetota</taxon>
        <taxon>Actinomycetes</taxon>
        <taxon>Micrococcales</taxon>
        <taxon>Microbacteriaceae</taxon>
        <taxon>Agromyces</taxon>
    </lineage>
</organism>
<name>A0ABN2Q1R4_9MICO</name>
<dbReference type="RefSeq" id="WP_157414668.1">
    <property type="nucleotide sequence ID" value="NZ_BAAAMK010000001.1"/>
</dbReference>
<evidence type="ECO:0000313" key="2">
    <source>
        <dbReference type="Proteomes" id="UP001499954"/>
    </source>
</evidence>
<proteinExistence type="predicted"/>